<accession>B4CVJ8</accession>
<name>B4CVJ8_9BACT</name>
<keyword evidence="3" id="KW-1185">Reference proteome</keyword>
<feature type="transmembrane region" description="Helical" evidence="1">
    <location>
        <begin position="614"/>
        <end position="634"/>
    </location>
</feature>
<reference evidence="2 3" key="1">
    <citation type="journal article" date="2011" name="J. Bacteriol.">
        <title>Genome sequence of Chthoniobacter flavus Ellin428, an aerobic heterotrophic soil bacterium.</title>
        <authorList>
            <person name="Kant R."/>
            <person name="van Passel M.W."/>
            <person name="Palva A."/>
            <person name="Lucas S."/>
            <person name="Lapidus A."/>
            <person name="Glavina Del Rio T."/>
            <person name="Dalin E."/>
            <person name="Tice H."/>
            <person name="Bruce D."/>
            <person name="Goodwin L."/>
            <person name="Pitluck S."/>
            <person name="Larimer F.W."/>
            <person name="Land M.L."/>
            <person name="Hauser L."/>
            <person name="Sangwan P."/>
            <person name="de Vos W.M."/>
            <person name="Janssen P.H."/>
            <person name="Smidt H."/>
        </authorList>
    </citation>
    <scope>NUCLEOTIDE SEQUENCE [LARGE SCALE GENOMIC DNA]</scope>
    <source>
        <strain evidence="2 3">Ellin428</strain>
    </source>
</reference>
<keyword evidence="1" id="KW-1133">Transmembrane helix</keyword>
<evidence type="ECO:0000313" key="2">
    <source>
        <dbReference type="EMBL" id="EDY21440.1"/>
    </source>
</evidence>
<feature type="transmembrane region" description="Helical" evidence="1">
    <location>
        <begin position="219"/>
        <end position="244"/>
    </location>
</feature>
<feature type="transmembrane region" description="Helical" evidence="1">
    <location>
        <begin position="130"/>
        <end position="151"/>
    </location>
</feature>
<feature type="transmembrane region" description="Helical" evidence="1">
    <location>
        <begin position="20"/>
        <end position="37"/>
    </location>
</feature>
<feature type="transmembrane region" description="Helical" evidence="1">
    <location>
        <begin position="189"/>
        <end position="207"/>
    </location>
</feature>
<comment type="caution">
    <text evidence="2">The sequence shown here is derived from an EMBL/GenBank/DDBJ whole genome shotgun (WGS) entry which is preliminary data.</text>
</comment>
<dbReference type="InParanoid" id="B4CVJ8"/>
<keyword evidence="1" id="KW-0472">Membrane</keyword>
<protein>
    <submittedName>
        <fullName evidence="2">Uncharacterized protein</fullName>
    </submittedName>
</protein>
<dbReference type="eggNOG" id="ENOG502ZUHR">
    <property type="taxonomic scope" value="Bacteria"/>
</dbReference>
<sequence>MATPFKTILWKELRENFKWAALAAAVLTVAQIYVLHVQPDVIINRNTHITFLFGCALAGAALGAIQILPELNRDRWAALLHRPVPRSTLFLGKVTAGLLLYALAAGLPFLASVLFVSLPGLVAAPFFPAMAVPAASNVIFGIVFYAGALLVSLTHGRWYGRRALLALSVLPLFFFQLGTDWIFLPALGMSLILLTAAYGAMCGNGSASHAFPAARWSLAFAMFAGAEIFMGVLMVLLLVLWVALQPNSSNPPSSGSPRRFVLTKDGQPLLSSYDGGLHLTYPDGSPFTDKNYIENATSYRFAQFFPVGWNLKNWQAAFDAALAEDPLRRDRYLQVAAGNNDNGAEYWYYLVRKNYFAGYDKLTRRRVAICDVEGFHSADAAPKPFPIRLEHPIFSRSAPYYYWSGNQLYSLDFGDRTMKLLYTAPLGRIYASAPVCAGETPVYLLLAFENAVQILDLHGKPLATAPYGHDPAIWPGLFVATVPGGERVFILYDPNFQREMKPGNPSLPSFVDEIDLQGRVVRSDSAVTQEASPPESNGSLYLGLVPPFVSALYTASGGRHPEAYDTIPSILSDLGRAASSKSFLGLVTALSAACAAITFWWARRAGLAKREAIHWTLFVFLFSLPGLVAFRLAAPWPTRVPCPSCSRKRPIETEECPACHQAWPPPKTSGTEIFAGPIG</sequence>
<dbReference type="EMBL" id="ABVL01000002">
    <property type="protein sequence ID" value="EDY21440.1"/>
    <property type="molecule type" value="Genomic_DNA"/>
</dbReference>
<feature type="transmembrane region" description="Helical" evidence="1">
    <location>
        <begin position="49"/>
        <end position="69"/>
    </location>
</feature>
<keyword evidence="1" id="KW-0812">Transmembrane</keyword>
<evidence type="ECO:0000313" key="3">
    <source>
        <dbReference type="Proteomes" id="UP000005824"/>
    </source>
</evidence>
<feature type="transmembrane region" description="Helical" evidence="1">
    <location>
        <begin position="583"/>
        <end position="602"/>
    </location>
</feature>
<dbReference type="AlphaFoldDB" id="B4CVJ8"/>
<feature type="transmembrane region" description="Helical" evidence="1">
    <location>
        <begin position="90"/>
        <end position="118"/>
    </location>
</feature>
<gene>
    <name evidence="2" type="ORF">CfE428DRAFT_0685</name>
</gene>
<dbReference type="Proteomes" id="UP000005824">
    <property type="component" value="Unassembled WGS sequence"/>
</dbReference>
<proteinExistence type="predicted"/>
<dbReference type="RefSeq" id="WP_006978012.1">
    <property type="nucleotide sequence ID" value="NZ_ABVL01000002.1"/>
</dbReference>
<organism evidence="2 3">
    <name type="scientific">Chthoniobacter flavus Ellin428</name>
    <dbReference type="NCBI Taxonomy" id="497964"/>
    <lineage>
        <taxon>Bacteria</taxon>
        <taxon>Pseudomonadati</taxon>
        <taxon>Verrucomicrobiota</taxon>
        <taxon>Spartobacteria</taxon>
        <taxon>Chthoniobacterales</taxon>
        <taxon>Chthoniobacteraceae</taxon>
        <taxon>Chthoniobacter</taxon>
    </lineage>
</organism>
<evidence type="ECO:0000256" key="1">
    <source>
        <dbReference type="SAM" id="Phobius"/>
    </source>
</evidence>
<dbReference type="STRING" id="497964.CfE428DRAFT_0685"/>